<dbReference type="AlphaFoldDB" id="A0A9D1L1M8"/>
<dbReference type="HAMAP" id="MF_00983">
    <property type="entry name" value="PriA"/>
    <property type="match status" value="1"/>
</dbReference>
<dbReference type="FunFam" id="3.40.50.300:FF:000489">
    <property type="entry name" value="Primosome assembly protein PriA"/>
    <property type="match status" value="1"/>
</dbReference>
<dbReference type="InterPro" id="IPR005259">
    <property type="entry name" value="PriA"/>
</dbReference>
<proteinExistence type="inferred from homology"/>
<evidence type="ECO:0000313" key="15">
    <source>
        <dbReference type="EMBL" id="HIU21639.1"/>
    </source>
</evidence>
<dbReference type="GO" id="GO:0006302">
    <property type="term" value="P:double-strand break repair"/>
    <property type="evidence" value="ECO:0007669"/>
    <property type="project" value="InterPro"/>
</dbReference>
<evidence type="ECO:0000256" key="4">
    <source>
        <dbReference type="ARBA" id="ARBA00022741"/>
    </source>
</evidence>
<gene>
    <name evidence="12 15" type="primary">priA</name>
    <name evidence="15" type="ORF">IAD51_05365</name>
</gene>
<name>A0A9D1L1M8_9FIRM</name>
<evidence type="ECO:0000259" key="13">
    <source>
        <dbReference type="PROSITE" id="PS51192"/>
    </source>
</evidence>
<dbReference type="EMBL" id="DVMN01000096">
    <property type="protein sequence ID" value="HIU21639.1"/>
    <property type="molecule type" value="Genomic_DNA"/>
</dbReference>
<keyword evidence="8 12" id="KW-0067">ATP-binding</keyword>
<dbReference type="InterPro" id="IPR001650">
    <property type="entry name" value="Helicase_C-like"/>
</dbReference>
<dbReference type="GO" id="GO:0043138">
    <property type="term" value="F:3'-5' DNA helicase activity"/>
    <property type="evidence" value="ECO:0007669"/>
    <property type="project" value="UniProtKB-EC"/>
</dbReference>
<evidence type="ECO:0000259" key="14">
    <source>
        <dbReference type="PROSITE" id="PS51194"/>
    </source>
</evidence>
<evidence type="ECO:0000256" key="11">
    <source>
        <dbReference type="ARBA" id="ARBA00048988"/>
    </source>
</evidence>
<keyword evidence="3 12" id="KW-0479">Metal-binding</keyword>
<keyword evidence="7 12" id="KW-0862">Zinc</keyword>
<feature type="binding site" evidence="12">
    <location>
        <position position="437"/>
    </location>
    <ligand>
        <name>Zn(2+)</name>
        <dbReference type="ChEBI" id="CHEBI:29105"/>
        <label>2</label>
    </ligand>
</feature>
<dbReference type="InterPro" id="IPR041222">
    <property type="entry name" value="PriA_3primeBD"/>
</dbReference>
<dbReference type="SUPFAM" id="SSF52540">
    <property type="entry name" value="P-loop containing nucleoside triphosphate hydrolases"/>
    <property type="match status" value="1"/>
</dbReference>
<feature type="binding site" evidence="12">
    <location>
        <position position="431"/>
    </location>
    <ligand>
        <name>Zn(2+)</name>
        <dbReference type="ChEBI" id="CHEBI:29105"/>
        <label>1</label>
    </ligand>
</feature>
<dbReference type="InterPro" id="IPR011545">
    <property type="entry name" value="DEAD/DEAH_box_helicase_dom"/>
</dbReference>
<dbReference type="GO" id="GO:0006270">
    <property type="term" value="P:DNA replication initiation"/>
    <property type="evidence" value="ECO:0007669"/>
    <property type="project" value="TreeGrafter"/>
</dbReference>
<keyword evidence="9 12" id="KW-0238">DNA-binding</keyword>
<dbReference type="Pfam" id="PF00271">
    <property type="entry name" value="Helicase_C"/>
    <property type="match status" value="1"/>
</dbReference>
<dbReference type="CDD" id="cd18804">
    <property type="entry name" value="SF2_C_priA"/>
    <property type="match status" value="1"/>
</dbReference>
<evidence type="ECO:0000256" key="12">
    <source>
        <dbReference type="HAMAP-Rule" id="MF_00983"/>
    </source>
</evidence>
<evidence type="ECO:0000256" key="7">
    <source>
        <dbReference type="ARBA" id="ARBA00022833"/>
    </source>
</evidence>
<keyword evidence="2 12" id="KW-0235">DNA replication</keyword>
<comment type="function">
    <text evidence="12">Initiates the restart of stalled replication forks, which reloads the replicative helicase on sites other than the origin of replication. Recognizes and binds to abandoned replication forks and remodels them to uncover a helicase loading site. Promotes assembly of the primosome at these replication forks.</text>
</comment>
<evidence type="ECO:0000256" key="6">
    <source>
        <dbReference type="ARBA" id="ARBA00022806"/>
    </source>
</evidence>
<keyword evidence="4 12" id="KW-0547">Nucleotide-binding</keyword>
<dbReference type="Proteomes" id="UP000824088">
    <property type="component" value="Unassembled WGS sequence"/>
</dbReference>
<dbReference type="Gene3D" id="3.40.1440.60">
    <property type="entry name" value="PriA, 3(prime) DNA-binding domain"/>
    <property type="match status" value="1"/>
</dbReference>
<feature type="domain" description="Helicase C-terminal" evidence="14">
    <location>
        <begin position="460"/>
        <end position="630"/>
    </location>
</feature>
<comment type="catalytic activity">
    <reaction evidence="11 12">
        <text>ATP + H2O = ADP + phosphate + H(+)</text>
        <dbReference type="Rhea" id="RHEA:13065"/>
        <dbReference type="ChEBI" id="CHEBI:15377"/>
        <dbReference type="ChEBI" id="CHEBI:15378"/>
        <dbReference type="ChEBI" id="CHEBI:30616"/>
        <dbReference type="ChEBI" id="CHEBI:43474"/>
        <dbReference type="ChEBI" id="CHEBI:456216"/>
        <dbReference type="EC" id="5.6.2.4"/>
    </reaction>
</comment>
<dbReference type="NCBIfam" id="TIGR00595">
    <property type="entry name" value="priA"/>
    <property type="match status" value="1"/>
</dbReference>
<evidence type="ECO:0000256" key="3">
    <source>
        <dbReference type="ARBA" id="ARBA00022723"/>
    </source>
</evidence>
<protein>
    <recommendedName>
        <fullName evidence="12">Replication restart protein PriA</fullName>
    </recommendedName>
    <alternativeName>
        <fullName evidence="12">ATP-dependent DNA helicase PriA</fullName>
        <ecNumber evidence="12">5.6.2.4</ecNumber>
    </alternativeName>
    <alternativeName>
        <fullName evidence="12">DNA 3'-5' helicase PriA</fullName>
    </alternativeName>
</protein>
<dbReference type="Gene3D" id="3.40.50.300">
    <property type="entry name" value="P-loop containing nucleotide triphosphate hydrolases"/>
    <property type="match status" value="2"/>
</dbReference>
<comment type="cofactor">
    <cofactor evidence="12">
        <name>Zn(2+)</name>
        <dbReference type="ChEBI" id="CHEBI:29105"/>
    </cofactor>
    <text evidence="12">Binds 2 zinc ions per subunit.</text>
</comment>
<organism evidence="15 16">
    <name type="scientific">Candidatus Limadaptatus stercorigallinarum</name>
    <dbReference type="NCBI Taxonomy" id="2840845"/>
    <lineage>
        <taxon>Bacteria</taxon>
        <taxon>Bacillati</taxon>
        <taxon>Bacillota</taxon>
        <taxon>Clostridia</taxon>
        <taxon>Eubacteriales</taxon>
        <taxon>Candidatus Limadaptatus</taxon>
    </lineage>
</organism>
<dbReference type="Pfam" id="PF00270">
    <property type="entry name" value="DEAD"/>
    <property type="match status" value="1"/>
</dbReference>
<dbReference type="InterPro" id="IPR040498">
    <property type="entry name" value="PriA_CRR"/>
</dbReference>
<sequence length="723" mass="80337">MVLEVIVDISTAEVDRPFDYEGEDMPLGSRVAVDFAGRHTVGFVIGKKEKSDFASLKTARFLDTPVSAEQLLLMNAMREKYNLRHIDVLRLFVPAKLREERDPEYKRIYLALADGLDVEDVCAALARAAKQREIVRYLSERDGEFLSVLAEKFGAGAVKGVRDKGFVTESAVHEARTPLKMLTRERKAVTLTSDQQSAVDEISAGKGVFLLHGVTGSGKTEVYMAVIERMLAAGKTAIMLVPEIALTPQILGLFRARFGDSVALMHSGLNAGERYDEWKRMKDGRAKIAVGPRSAVFAPLENIGVIIIDEEHDSSYVSESNPRYDTKEVAKMRAAAAGAALVLGSATPDMESYLNATEGKYKLITLKKRISAYQLPEMEIVDMVQEFRYGNRSLFSAQLADAIGAALARKEQVILFLNRRGFASFIMCKECGYVAKCEDCDVSLTYHKSENVLKCHCCGRKYHALSRCPSCGGANIKQGKVGTEKVVEELQALFPGVRTLRMDNDTTTRKDSYFRILDKFAAGGADVLVGTQMIAKGHDFPNVTLVGILEADAALYFSDYRSSERTFQLITQVAGRAGRADKKGRVILQTYAPRHYVFRFGRTYDYEGFWRKEINTRMVTKFPPFTKVVRVLVASADEQSAVDCTRNIYRGLLAVEGRVGKFVYIGAAKSPVTRMQGLSRYQVLMRLQPEIFDAVMPEVYRLAAENKPAKGSCFAEINPQSLI</sequence>
<keyword evidence="10 12" id="KW-0413">Isomerase</keyword>
<dbReference type="PROSITE" id="PS51192">
    <property type="entry name" value="HELICASE_ATP_BIND_1"/>
    <property type="match status" value="1"/>
</dbReference>
<keyword evidence="5 12" id="KW-0378">Hydrolase</keyword>
<evidence type="ECO:0000256" key="8">
    <source>
        <dbReference type="ARBA" id="ARBA00022840"/>
    </source>
</evidence>
<dbReference type="SMART" id="SM00490">
    <property type="entry name" value="HELICc"/>
    <property type="match status" value="1"/>
</dbReference>
<evidence type="ECO:0000256" key="2">
    <source>
        <dbReference type="ARBA" id="ARBA00022705"/>
    </source>
</evidence>
<comment type="similarity">
    <text evidence="12">Belongs to the helicase family. PriA subfamily.</text>
</comment>
<evidence type="ECO:0000256" key="1">
    <source>
        <dbReference type="ARBA" id="ARBA00022515"/>
    </source>
</evidence>
<evidence type="ECO:0000313" key="16">
    <source>
        <dbReference type="Proteomes" id="UP000824088"/>
    </source>
</evidence>
<dbReference type="GO" id="GO:0003677">
    <property type="term" value="F:DNA binding"/>
    <property type="evidence" value="ECO:0007669"/>
    <property type="project" value="UniProtKB-UniRule"/>
</dbReference>
<comment type="subunit">
    <text evidence="12">Component of the replication restart primosome.</text>
</comment>
<dbReference type="GO" id="GO:0006310">
    <property type="term" value="P:DNA recombination"/>
    <property type="evidence" value="ECO:0007669"/>
    <property type="project" value="InterPro"/>
</dbReference>
<feature type="domain" description="Helicase ATP-binding" evidence="13">
    <location>
        <begin position="200"/>
        <end position="366"/>
    </location>
</feature>
<feature type="binding site" evidence="12">
    <location>
        <position position="428"/>
    </location>
    <ligand>
        <name>Zn(2+)</name>
        <dbReference type="ChEBI" id="CHEBI:29105"/>
        <label>1</label>
    </ligand>
</feature>
<dbReference type="Pfam" id="PF17764">
    <property type="entry name" value="PriA_3primeBD"/>
    <property type="match status" value="1"/>
</dbReference>
<dbReference type="GO" id="GO:0016787">
    <property type="term" value="F:hydrolase activity"/>
    <property type="evidence" value="ECO:0007669"/>
    <property type="project" value="UniProtKB-KW"/>
</dbReference>
<feature type="binding site" evidence="12">
    <location>
        <position position="458"/>
    </location>
    <ligand>
        <name>Zn(2+)</name>
        <dbReference type="ChEBI" id="CHEBI:29105"/>
        <label>2</label>
    </ligand>
</feature>
<comment type="catalytic activity">
    <reaction evidence="12">
        <text>Couples ATP hydrolysis with the unwinding of duplex DNA by translocating in the 3'-5' direction.</text>
        <dbReference type="EC" id="5.6.2.4"/>
    </reaction>
</comment>
<feature type="binding site" evidence="12">
    <location>
        <position position="440"/>
    </location>
    <ligand>
        <name>Zn(2+)</name>
        <dbReference type="ChEBI" id="CHEBI:29105"/>
        <label>2</label>
    </ligand>
</feature>
<accession>A0A9D1L1M8</accession>
<dbReference type="Pfam" id="PF18319">
    <property type="entry name" value="Zn_ribbon_PriA"/>
    <property type="match status" value="1"/>
</dbReference>
<keyword evidence="1 12" id="KW-0639">Primosome</keyword>
<evidence type="ECO:0000256" key="9">
    <source>
        <dbReference type="ARBA" id="ARBA00023125"/>
    </source>
</evidence>
<evidence type="ECO:0000256" key="5">
    <source>
        <dbReference type="ARBA" id="ARBA00022801"/>
    </source>
</evidence>
<dbReference type="CDD" id="cd17929">
    <property type="entry name" value="DEXHc_priA"/>
    <property type="match status" value="1"/>
</dbReference>
<dbReference type="SMART" id="SM00487">
    <property type="entry name" value="DEXDc"/>
    <property type="match status" value="1"/>
</dbReference>
<dbReference type="GO" id="GO:0008270">
    <property type="term" value="F:zinc ion binding"/>
    <property type="evidence" value="ECO:0007669"/>
    <property type="project" value="UniProtKB-UniRule"/>
</dbReference>
<dbReference type="GO" id="GO:0005524">
    <property type="term" value="F:ATP binding"/>
    <property type="evidence" value="ECO:0007669"/>
    <property type="project" value="UniProtKB-UniRule"/>
</dbReference>
<dbReference type="InterPro" id="IPR042115">
    <property type="entry name" value="PriA_3primeBD_sf"/>
</dbReference>
<feature type="binding site" evidence="12">
    <location>
        <position position="471"/>
    </location>
    <ligand>
        <name>Zn(2+)</name>
        <dbReference type="ChEBI" id="CHEBI:29105"/>
        <label>1</label>
    </ligand>
</feature>
<dbReference type="PANTHER" id="PTHR30580:SF0">
    <property type="entry name" value="PRIMOSOMAL PROTEIN N"/>
    <property type="match status" value="1"/>
</dbReference>
<dbReference type="PANTHER" id="PTHR30580">
    <property type="entry name" value="PRIMOSOMAL PROTEIN N"/>
    <property type="match status" value="1"/>
</dbReference>
<evidence type="ECO:0000256" key="10">
    <source>
        <dbReference type="ARBA" id="ARBA00023235"/>
    </source>
</evidence>
<feature type="binding site" evidence="12">
    <location>
        <position position="455"/>
    </location>
    <ligand>
        <name>Zn(2+)</name>
        <dbReference type="ChEBI" id="CHEBI:29105"/>
        <label>2</label>
    </ligand>
</feature>
<comment type="caution">
    <text evidence="15">The sequence shown here is derived from an EMBL/GenBank/DDBJ whole genome shotgun (WGS) entry which is preliminary data.</text>
</comment>
<dbReference type="InterPro" id="IPR027417">
    <property type="entry name" value="P-loop_NTPase"/>
</dbReference>
<reference evidence="15" key="2">
    <citation type="journal article" date="2021" name="PeerJ">
        <title>Extensive microbial diversity within the chicken gut microbiome revealed by metagenomics and culture.</title>
        <authorList>
            <person name="Gilroy R."/>
            <person name="Ravi A."/>
            <person name="Getino M."/>
            <person name="Pursley I."/>
            <person name="Horton D.L."/>
            <person name="Alikhan N.F."/>
            <person name="Baker D."/>
            <person name="Gharbi K."/>
            <person name="Hall N."/>
            <person name="Watson M."/>
            <person name="Adriaenssens E.M."/>
            <person name="Foster-Nyarko E."/>
            <person name="Jarju S."/>
            <person name="Secka A."/>
            <person name="Antonio M."/>
            <person name="Oren A."/>
            <person name="Chaudhuri R.R."/>
            <person name="La Ragione R."/>
            <person name="Hildebrand F."/>
            <person name="Pallen M.J."/>
        </authorList>
    </citation>
    <scope>NUCLEOTIDE SEQUENCE</scope>
    <source>
        <strain evidence="15">1063</strain>
    </source>
</reference>
<reference evidence="15" key="1">
    <citation type="submission" date="2020-10" db="EMBL/GenBank/DDBJ databases">
        <authorList>
            <person name="Gilroy R."/>
        </authorList>
    </citation>
    <scope>NUCLEOTIDE SEQUENCE</scope>
    <source>
        <strain evidence="15">1063</strain>
    </source>
</reference>
<dbReference type="PROSITE" id="PS51194">
    <property type="entry name" value="HELICASE_CTER"/>
    <property type="match status" value="1"/>
</dbReference>
<dbReference type="GO" id="GO:1990077">
    <property type="term" value="C:primosome complex"/>
    <property type="evidence" value="ECO:0007669"/>
    <property type="project" value="UniProtKB-UniRule"/>
</dbReference>
<dbReference type="EC" id="5.6.2.4" evidence="12"/>
<feature type="binding site" evidence="12">
    <location>
        <position position="468"/>
    </location>
    <ligand>
        <name>Zn(2+)</name>
        <dbReference type="ChEBI" id="CHEBI:29105"/>
        <label>1</label>
    </ligand>
</feature>
<dbReference type="GO" id="GO:0006269">
    <property type="term" value="P:DNA replication, synthesis of primer"/>
    <property type="evidence" value="ECO:0007669"/>
    <property type="project" value="UniProtKB-KW"/>
</dbReference>
<dbReference type="InterPro" id="IPR014001">
    <property type="entry name" value="Helicase_ATP-bd"/>
</dbReference>
<keyword evidence="6 12" id="KW-0347">Helicase</keyword>